<dbReference type="EMBL" id="CP036261">
    <property type="protein sequence ID" value="QDS86072.1"/>
    <property type="molecule type" value="Genomic_DNA"/>
</dbReference>
<sequence>MLVFFDESGDTGMKLGAGSSRYFVVTGVLFLDRDEALRCDQAIDRFRQKSGASGREFKFAKMPDAFRLQFFQAVQSFEFLYSTFVLDKSLISGPGFHDSRSCYKYSTRLLFENMAPHLRDAIVVLDRCGNRDFVNQLKKYLKTHANAGERHAVKKVKTDDSHKNNLVQLADMVCGAVARCYSSSAGNRRQFRRLIEHNELEVRIWPTATDAT</sequence>
<accession>A0A517LTX2</accession>
<dbReference type="Pfam" id="PF12686">
    <property type="entry name" value="DUF3800"/>
    <property type="match status" value="1"/>
</dbReference>
<dbReference type="OrthoDB" id="9792394at2"/>
<dbReference type="InterPro" id="IPR024524">
    <property type="entry name" value="DUF3800"/>
</dbReference>
<dbReference type="KEGG" id="ruv:EC9_02300"/>
<gene>
    <name evidence="1" type="ORF">EC9_02300</name>
</gene>
<proteinExistence type="predicted"/>
<protein>
    <recommendedName>
        <fullName evidence="3">DUF3800 domain-containing protein</fullName>
    </recommendedName>
</protein>
<organism evidence="1 2">
    <name type="scientific">Rosistilla ulvae</name>
    <dbReference type="NCBI Taxonomy" id="1930277"/>
    <lineage>
        <taxon>Bacteria</taxon>
        <taxon>Pseudomonadati</taxon>
        <taxon>Planctomycetota</taxon>
        <taxon>Planctomycetia</taxon>
        <taxon>Pirellulales</taxon>
        <taxon>Pirellulaceae</taxon>
        <taxon>Rosistilla</taxon>
    </lineage>
</organism>
<dbReference type="RefSeq" id="WP_145341639.1">
    <property type="nucleotide sequence ID" value="NZ_CP036261.1"/>
</dbReference>
<evidence type="ECO:0008006" key="3">
    <source>
        <dbReference type="Google" id="ProtNLM"/>
    </source>
</evidence>
<dbReference type="Proteomes" id="UP000319557">
    <property type="component" value="Chromosome"/>
</dbReference>
<reference evidence="1 2" key="1">
    <citation type="submission" date="2019-02" db="EMBL/GenBank/DDBJ databases">
        <title>Deep-cultivation of Planctomycetes and their phenomic and genomic characterization uncovers novel biology.</title>
        <authorList>
            <person name="Wiegand S."/>
            <person name="Jogler M."/>
            <person name="Boedeker C."/>
            <person name="Pinto D."/>
            <person name="Vollmers J."/>
            <person name="Rivas-Marin E."/>
            <person name="Kohn T."/>
            <person name="Peeters S.H."/>
            <person name="Heuer A."/>
            <person name="Rast P."/>
            <person name="Oberbeckmann S."/>
            <person name="Bunk B."/>
            <person name="Jeske O."/>
            <person name="Meyerdierks A."/>
            <person name="Storesund J.E."/>
            <person name="Kallscheuer N."/>
            <person name="Luecker S."/>
            <person name="Lage O.M."/>
            <person name="Pohl T."/>
            <person name="Merkel B.J."/>
            <person name="Hornburger P."/>
            <person name="Mueller R.-W."/>
            <person name="Bruemmer F."/>
            <person name="Labrenz M."/>
            <person name="Spormann A.M."/>
            <person name="Op den Camp H."/>
            <person name="Overmann J."/>
            <person name="Amann R."/>
            <person name="Jetten M.S.M."/>
            <person name="Mascher T."/>
            <person name="Medema M.H."/>
            <person name="Devos D.P."/>
            <person name="Kaster A.-K."/>
            <person name="Ovreas L."/>
            <person name="Rohde M."/>
            <person name="Galperin M.Y."/>
            <person name="Jogler C."/>
        </authorList>
    </citation>
    <scope>NUCLEOTIDE SEQUENCE [LARGE SCALE GENOMIC DNA]</scope>
    <source>
        <strain evidence="1 2">EC9</strain>
    </source>
</reference>
<evidence type="ECO:0000313" key="2">
    <source>
        <dbReference type="Proteomes" id="UP000319557"/>
    </source>
</evidence>
<name>A0A517LTX2_9BACT</name>
<keyword evidence="2" id="KW-1185">Reference proteome</keyword>
<dbReference type="AlphaFoldDB" id="A0A517LTX2"/>
<evidence type="ECO:0000313" key="1">
    <source>
        <dbReference type="EMBL" id="QDS86072.1"/>
    </source>
</evidence>